<comment type="caution">
    <text evidence="1">The sequence shown here is derived from an EMBL/GenBank/DDBJ whole genome shotgun (WGS) entry which is preliminary data.</text>
</comment>
<evidence type="ECO:0000313" key="1">
    <source>
        <dbReference type="EMBL" id="RKL43241.1"/>
    </source>
</evidence>
<sequence length="139" mass="15270">MYGAKTQTLSMSIRTVVEVVVSTNTKRVEGVPLCKEFIPGLTDQQGQCRDTAVYEETILLILTVEVDTTTTLEFVPIATTTATTTLWVEHKKISSLSSRGQALAWLQGPVTALLDLLLARRLNSLHWLLVLKVTLTLGS</sequence>
<name>A0A420TNW7_GIBIN</name>
<dbReference type="Proteomes" id="UP000283569">
    <property type="component" value="Unassembled WGS sequence"/>
</dbReference>
<reference evidence="1 2" key="1">
    <citation type="journal article" date="2018" name="Sci. Rep.">
        <title>Characterisation of pathogen-specific regions and novel effector candidates in Fusarium oxysporum f. sp. cepae.</title>
        <authorList>
            <person name="Armitage A.D."/>
            <person name="Taylor A."/>
            <person name="Sobczyk M.K."/>
            <person name="Baxter L."/>
            <person name="Greenfield B.P."/>
            <person name="Bates H.J."/>
            <person name="Wilson F."/>
            <person name="Jackson A.C."/>
            <person name="Ott S."/>
            <person name="Harrison R.J."/>
            <person name="Clarkson J.P."/>
        </authorList>
    </citation>
    <scope>NUCLEOTIDE SEQUENCE [LARGE SCALE GENOMIC DNA]</scope>
    <source>
        <strain evidence="1 2">Fp_A8</strain>
    </source>
</reference>
<protein>
    <submittedName>
        <fullName evidence="1">Uncharacterized protein</fullName>
    </submittedName>
</protein>
<evidence type="ECO:0000313" key="2">
    <source>
        <dbReference type="Proteomes" id="UP000283569"/>
    </source>
</evidence>
<accession>A0A420TNW7</accession>
<gene>
    <name evidence="1" type="ORF">BFJ72_g4654</name>
</gene>
<dbReference type="EMBL" id="MRDB01000012">
    <property type="protein sequence ID" value="RKL43241.1"/>
    <property type="molecule type" value="Genomic_DNA"/>
</dbReference>
<organism evidence="1 2">
    <name type="scientific">Gibberella intermedia</name>
    <name type="common">Bulb rot disease fungus</name>
    <name type="synonym">Fusarium proliferatum</name>
    <dbReference type="NCBI Taxonomy" id="948311"/>
    <lineage>
        <taxon>Eukaryota</taxon>
        <taxon>Fungi</taxon>
        <taxon>Dikarya</taxon>
        <taxon>Ascomycota</taxon>
        <taxon>Pezizomycotina</taxon>
        <taxon>Sordariomycetes</taxon>
        <taxon>Hypocreomycetidae</taxon>
        <taxon>Hypocreales</taxon>
        <taxon>Nectriaceae</taxon>
        <taxon>Fusarium</taxon>
        <taxon>Fusarium fujikuroi species complex</taxon>
    </lineage>
</organism>
<proteinExistence type="predicted"/>
<dbReference type="AlphaFoldDB" id="A0A420TNW7"/>